<gene>
    <name evidence="2" type="ORF">LCGC14_1501720</name>
</gene>
<feature type="compositionally biased region" description="Basic and acidic residues" evidence="1">
    <location>
        <begin position="53"/>
        <end position="62"/>
    </location>
</feature>
<evidence type="ECO:0000313" key="2">
    <source>
        <dbReference type="EMBL" id="KKM64400.1"/>
    </source>
</evidence>
<protein>
    <submittedName>
        <fullName evidence="2">Uncharacterized protein</fullName>
    </submittedName>
</protein>
<evidence type="ECO:0000256" key="1">
    <source>
        <dbReference type="SAM" id="MobiDB-lite"/>
    </source>
</evidence>
<sequence>MTTVWESEPGAAKKIGFILENPNICLCVGCENELTGRQRYCSDKCRKAASRTDNSDKPKSDTEVGQPMTAREICSRKVGFDNVRATLEHYECNPSMYAQRANPEKLNWGPWLDTEQLVLAGFKANRVSIPGDWDFEEAV</sequence>
<reference evidence="2" key="1">
    <citation type="journal article" date="2015" name="Nature">
        <title>Complex archaea that bridge the gap between prokaryotes and eukaryotes.</title>
        <authorList>
            <person name="Spang A."/>
            <person name="Saw J.H."/>
            <person name="Jorgensen S.L."/>
            <person name="Zaremba-Niedzwiedzka K."/>
            <person name="Martijn J."/>
            <person name="Lind A.E."/>
            <person name="van Eijk R."/>
            <person name="Schleper C."/>
            <person name="Guy L."/>
            <person name="Ettema T.J."/>
        </authorList>
    </citation>
    <scope>NUCLEOTIDE SEQUENCE</scope>
</reference>
<feature type="region of interest" description="Disordered" evidence="1">
    <location>
        <begin position="46"/>
        <end position="67"/>
    </location>
</feature>
<comment type="caution">
    <text evidence="2">The sequence shown here is derived from an EMBL/GenBank/DDBJ whole genome shotgun (WGS) entry which is preliminary data.</text>
</comment>
<accession>A0A0F9LJL2</accession>
<proteinExistence type="predicted"/>
<name>A0A0F9LJL2_9ZZZZ</name>
<organism evidence="2">
    <name type="scientific">marine sediment metagenome</name>
    <dbReference type="NCBI Taxonomy" id="412755"/>
    <lineage>
        <taxon>unclassified sequences</taxon>
        <taxon>metagenomes</taxon>
        <taxon>ecological metagenomes</taxon>
    </lineage>
</organism>
<dbReference type="EMBL" id="LAZR01010906">
    <property type="protein sequence ID" value="KKM64400.1"/>
    <property type="molecule type" value="Genomic_DNA"/>
</dbReference>
<dbReference type="AlphaFoldDB" id="A0A0F9LJL2"/>